<feature type="compositionally biased region" description="Low complexity" evidence="6">
    <location>
        <begin position="324"/>
        <end position="339"/>
    </location>
</feature>
<dbReference type="PROSITE" id="PS50942">
    <property type="entry name" value="ENTH"/>
    <property type="match status" value="1"/>
</dbReference>
<comment type="similarity">
    <text evidence="2">Belongs to the epsin family.</text>
</comment>
<keyword evidence="9" id="KW-1185">Reference proteome</keyword>
<dbReference type="Proteomes" id="UP000708208">
    <property type="component" value="Unassembled WGS sequence"/>
</dbReference>
<dbReference type="GO" id="GO:0005886">
    <property type="term" value="C:plasma membrane"/>
    <property type="evidence" value="ECO:0007669"/>
    <property type="project" value="TreeGrafter"/>
</dbReference>
<protein>
    <recommendedName>
        <fullName evidence="7">ENTH domain-containing protein</fullName>
    </recommendedName>
</protein>
<feature type="region of interest" description="Disordered" evidence="6">
    <location>
        <begin position="160"/>
        <end position="218"/>
    </location>
</feature>
<dbReference type="GO" id="GO:0030125">
    <property type="term" value="C:clathrin vesicle coat"/>
    <property type="evidence" value="ECO:0007669"/>
    <property type="project" value="TreeGrafter"/>
</dbReference>
<evidence type="ECO:0000313" key="9">
    <source>
        <dbReference type="Proteomes" id="UP000708208"/>
    </source>
</evidence>
<dbReference type="InterPro" id="IPR003903">
    <property type="entry name" value="UIM_dom"/>
</dbReference>
<dbReference type="GO" id="GO:0005768">
    <property type="term" value="C:endosome"/>
    <property type="evidence" value="ECO:0007669"/>
    <property type="project" value="TreeGrafter"/>
</dbReference>
<feature type="region of interest" description="Disordered" evidence="6">
    <location>
        <begin position="520"/>
        <end position="564"/>
    </location>
</feature>
<keyword evidence="5" id="KW-0677">Repeat</keyword>
<feature type="compositionally biased region" description="Polar residues" evidence="6">
    <location>
        <begin position="539"/>
        <end position="553"/>
    </location>
</feature>
<dbReference type="CDD" id="cd16990">
    <property type="entry name" value="ENTH_Epsin"/>
    <property type="match status" value="1"/>
</dbReference>
<dbReference type="GO" id="GO:0005543">
    <property type="term" value="F:phospholipid binding"/>
    <property type="evidence" value="ECO:0007669"/>
    <property type="project" value="TreeGrafter"/>
</dbReference>
<evidence type="ECO:0000256" key="3">
    <source>
        <dbReference type="ARBA" id="ARBA00022490"/>
    </source>
</evidence>
<dbReference type="OrthoDB" id="4033880at2759"/>
<evidence type="ECO:0000256" key="1">
    <source>
        <dbReference type="ARBA" id="ARBA00004496"/>
    </source>
</evidence>
<comment type="caution">
    <text evidence="8">The sequence shown here is derived from an EMBL/GenBank/DDBJ whole genome shotgun (WGS) entry which is preliminary data.</text>
</comment>
<evidence type="ECO:0000256" key="2">
    <source>
        <dbReference type="ARBA" id="ARBA00010130"/>
    </source>
</evidence>
<dbReference type="Pfam" id="PF01417">
    <property type="entry name" value="ENTH"/>
    <property type="match status" value="1"/>
</dbReference>
<feature type="region of interest" description="Disordered" evidence="6">
    <location>
        <begin position="19"/>
        <end position="38"/>
    </location>
</feature>
<proteinExistence type="inferred from homology"/>
<name>A0A8J2K0M1_9HEXA</name>
<comment type="subcellular location">
    <subcellularLocation>
        <location evidence="1">Cytoplasm</location>
    </subcellularLocation>
</comment>
<dbReference type="InterPro" id="IPR013809">
    <property type="entry name" value="ENTH"/>
</dbReference>
<dbReference type="SMART" id="SM00273">
    <property type="entry name" value="ENTH"/>
    <property type="match status" value="1"/>
</dbReference>
<keyword evidence="3" id="KW-0963">Cytoplasm</keyword>
<organism evidence="8 9">
    <name type="scientific">Allacma fusca</name>
    <dbReference type="NCBI Taxonomy" id="39272"/>
    <lineage>
        <taxon>Eukaryota</taxon>
        <taxon>Metazoa</taxon>
        <taxon>Ecdysozoa</taxon>
        <taxon>Arthropoda</taxon>
        <taxon>Hexapoda</taxon>
        <taxon>Collembola</taxon>
        <taxon>Symphypleona</taxon>
        <taxon>Sminthuridae</taxon>
        <taxon>Allacma</taxon>
    </lineage>
</organism>
<feature type="compositionally biased region" description="Low complexity" evidence="6">
    <location>
        <begin position="164"/>
        <end position="175"/>
    </location>
</feature>
<feature type="compositionally biased region" description="Basic and acidic residues" evidence="6">
    <location>
        <begin position="200"/>
        <end position="211"/>
    </location>
</feature>
<dbReference type="GO" id="GO:0006897">
    <property type="term" value="P:endocytosis"/>
    <property type="evidence" value="ECO:0007669"/>
    <property type="project" value="TreeGrafter"/>
</dbReference>
<feature type="compositionally biased region" description="Polar residues" evidence="6">
    <location>
        <begin position="176"/>
        <end position="188"/>
    </location>
</feature>
<gene>
    <name evidence="8" type="ORF">AFUS01_LOCUS19166</name>
</gene>
<dbReference type="SMART" id="SM00726">
    <property type="entry name" value="UIM"/>
    <property type="match status" value="2"/>
</dbReference>
<evidence type="ECO:0000256" key="4">
    <source>
        <dbReference type="ARBA" id="ARBA00022553"/>
    </source>
</evidence>
<dbReference type="PANTHER" id="PTHR12276:SF115">
    <property type="entry name" value="FI19443P1"/>
    <property type="match status" value="1"/>
</dbReference>
<dbReference type="FunFam" id="1.25.40.90:FF:000002">
    <property type="entry name" value="epsin-2 isoform X1"/>
    <property type="match status" value="1"/>
</dbReference>
<evidence type="ECO:0000256" key="5">
    <source>
        <dbReference type="ARBA" id="ARBA00022737"/>
    </source>
</evidence>
<dbReference type="PROSITE" id="PS50330">
    <property type="entry name" value="UIM"/>
    <property type="match status" value="2"/>
</dbReference>
<evidence type="ECO:0000256" key="6">
    <source>
        <dbReference type="SAM" id="MobiDB-lite"/>
    </source>
</evidence>
<feature type="domain" description="ENTH" evidence="7">
    <location>
        <begin position="14"/>
        <end position="145"/>
    </location>
</feature>
<evidence type="ECO:0000259" key="7">
    <source>
        <dbReference type="PROSITE" id="PS50942"/>
    </source>
</evidence>
<dbReference type="PANTHER" id="PTHR12276">
    <property type="entry name" value="EPSIN/ENT-RELATED"/>
    <property type="match status" value="1"/>
</dbReference>
<sequence>MQVSVAGLRRNIKNIANNYTEPQKKVREATSNDPWGTPSTLMSEIADMTYNIEAFAQIMEMIWKRLNDHGKNWRHVYKSLVLLEYLIKTGSERVAQQCKENIFAIQTLKDFQYFEDNKDQGLNVREKAKQLVTLLSSEERLKNERARALKARERFAQTVSGFGSSDSNDTTPTSPVFTSNNFGSTDSNYAGAGSYTRHRTNSELEKARPETAGEEELQLQLALAMSKEEAEQEEKRRRSDDLRLQMALSQSEQEFKTTGPTPTKKENVSALLDLLDVELSSQAPLQIPGASMGDDPWAPAQPAARGDLWSGSNSAVTSPIDPWSPSANASSHSAPNTAAVASNDPWLTSPIPPPKQDMWTTNQSSATTPTFTGAIGGLEEDEFDTISKRPGLLSESSVFNMEHLSSSILQPSNTSVSPALGQSANKKTPVGFLGQNSSLVDLDNLLPSGNNRQASSPILGNLNSGVGMAMSSGSSSAPNVHNPFAPVAATSLLTTGSASQTVNPFHLQTAVTKPTINELREKQQQQQMQGLSQSGSFQPQAPLQPSVAQNNPWSPVKTENPFLN</sequence>
<accession>A0A8J2K0M1</accession>
<dbReference type="AlphaFoldDB" id="A0A8J2K0M1"/>
<dbReference type="GO" id="GO:0030276">
    <property type="term" value="F:clathrin binding"/>
    <property type="evidence" value="ECO:0007669"/>
    <property type="project" value="TreeGrafter"/>
</dbReference>
<keyword evidence="4" id="KW-0597">Phosphoprotein</keyword>
<reference evidence="8" key="1">
    <citation type="submission" date="2021-06" db="EMBL/GenBank/DDBJ databases">
        <authorList>
            <person name="Hodson N. C."/>
            <person name="Mongue J. A."/>
            <person name="Jaron S. K."/>
        </authorList>
    </citation>
    <scope>NUCLEOTIDE SEQUENCE</scope>
</reference>
<feature type="compositionally biased region" description="Low complexity" evidence="6">
    <location>
        <begin position="524"/>
        <end position="538"/>
    </location>
</feature>
<dbReference type="EMBL" id="CAJVCH010195955">
    <property type="protein sequence ID" value="CAG7730530.1"/>
    <property type="molecule type" value="Genomic_DNA"/>
</dbReference>
<feature type="region of interest" description="Disordered" evidence="6">
    <location>
        <begin position="286"/>
        <end position="355"/>
    </location>
</feature>
<evidence type="ECO:0000313" key="8">
    <source>
        <dbReference type="EMBL" id="CAG7730530.1"/>
    </source>
</evidence>